<dbReference type="UniPathway" id="UPA00275">
    <property type="reaction ID" value="UER00404"/>
</dbReference>
<keyword evidence="4 7" id="KW-0686">Riboflavin biosynthesis</keyword>
<sequence>MSSADKNLSDYRPEEIPSAQNFSFGIVTAAWNQDITNALYEGCKNTLLEHGCSKEQIHSLWVPGTFELPTAARLLAQNKKVDAVICIGCVIKGETSHNEYINQSVAMALQQLSIASAKPFIFGVLTPNSMQQALDRAGGKHGNKGVESAVTAIQMAELRKNLSSTEKKIGFSFGL</sequence>
<dbReference type="InterPro" id="IPR034964">
    <property type="entry name" value="LS"/>
</dbReference>
<accession>J0XXS5</accession>
<dbReference type="NCBIfam" id="TIGR00114">
    <property type="entry name" value="lumazine-synth"/>
    <property type="match status" value="1"/>
</dbReference>
<evidence type="ECO:0000256" key="1">
    <source>
        <dbReference type="ARBA" id="ARBA00004917"/>
    </source>
</evidence>
<feature type="active site" description="Proton donor" evidence="7">
    <location>
        <position position="97"/>
    </location>
</feature>
<dbReference type="Proteomes" id="UP000005113">
    <property type="component" value="Unassembled WGS sequence"/>
</dbReference>
<reference evidence="9" key="1">
    <citation type="journal article" date="2012" name="Stand. Genomic Sci.">
        <title>Permanent draft genome sequence of the gliding predator Saprospira grandis strain Sa g1 (= HR1).</title>
        <authorList>
            <person name="Mavromatis K."/>
            <person name="Chertkov O."/>
            <person name="Lapidus A."/>
            <person name="Nolan M."/>
            <person name="Lucas S."/>
            <person name="Tice H."/>
            <person name="Del Rio T.G."/>
            <person name="Cheng J.F."/>
            <person name="Han C."/>
            <person name="Tapia R."/>
            <person name="Bruce D."/>
            <person name="Goodwin L.A."/>
            <person name="Pitluck S."/>
            <person name="Huntemann M."/>
            <person name="Liolios K."/>
            <person name="Pagani I."/>
            <person name="Ivanova N."/>
            <person name="Mikhailova N."/>
            <person name="Pati A."/>
            <person name="Chen A."/>
            <person name="Palaniappan K."/>
            <person name="Land M."/>
            <person name="Brambilla E.M."/>
            <person name="Rohde M."/>
            <person name="Spring S."/>
            <person name="Goker M."/>
            <person name="Detter J.C."/>
            <person name="Bristow J."/>
            <person name="Eisen J.A."/>
            <person name="Markowitz V."/>
            <person name="Hugenholtz P."/>
            <person name="Kyrpides N.C."/>
            <person name="Klenk H.P."/>
            <person name="Woyke T."/>
        </authorList>
    </citation>
    <scope>NUCLEOTIDE SEQUENCE [LARGE SCALE GENOMIC DNA]</scope>
    <source>
        <strain evidence="9">DSM 2844</strain>
    </source>
</reference>
<dbReference type="CDD" id="cd09209">
    <property type="entry name" value="Lumazine_synthase-I"/>
    <property type="match status" value="1"/>
</dbReference>
<feature type="binding site" evidence="7">
    <location>
        <begin position="89"/>
        <end position="91"/>
    </location>
    <ligand>
        <name>5-amino-6-(D-ribitylamino)uracil</name>
        <dbReference type="ChEBI" id="CHEBI:15934"/>
    </ligand>
</feature>
<gene>
    <name evidence="7" type="primary">ribH</name>
    <name evidence="8" type="ORF">SapgrDRAFT_2225</name>
</gene>
<dbReference type="OrthoDB" id="9809709at2"/>
<evidence type="ECO:0000313" key="8">
    <source>
        <dbReference type="EMBL" id="EJF53901.1"/>
    </source>
</evidence>
<evidence type="ECO:0000313" key="9">
    <source>
        <dbReference type="Proteomes" id="UP000005113"/>
    </source>
</evidence>
<feature type="binding site" evidence="7">
    <location>
        <position position="31"/>
    </location>
    <ligand>
        <name>5-amino-6-(D-ribitylamino)uracil</name>
        <dbReference type="ChEBI" id="CHEBI:15934"/>
    </ligand>
</feature>
<evidence type="ECO:0000256" key="3">
    <source>
        <dbReference type="ARBA" id="ARBA00012664"/>
    </source>
</evidence>
<dbReference type="RefSeq" id="WP_002659580.1">
    <property type="nucleotide sequence ID" value="NZ_JH719942.1"/>
</dbReference>
<comment type="pathway">
    <text evidence="1 7">Cofactor biosynthesis; riboflavin biosynthesis; riboflavin from 2-hydroxy-3-oxobutyl phosphate and 5-amino-6-(D-ribitylamino)uracil: step 1/2.</text>
</comment>
<evidence type="ECO:0000256" key="2">
    <source>
        <dbReference type="ARBA" id="ARBA00007424"/>
    </source>
</evidence>
<dbReference type="SUPFAM" id="SSF52121">
    <property type="entry name" value="Lumazine synthase"/>
    <property type="match status" value="1"/>
</dbReference>
<dbReference type="GO" id="GO:0009349">
    <property type="term" value="C:riboflavin synthase complex"/>
    <property type="evidence" value="ECO:0007669"/>
    <property type="project" value="UniProtKB-UniRule"/>
</dbReference>
<dbReference type="Gene3D" id="3.40.50.960">
    <property type="entry name" value="Lumazine/riboflavin synthase"/>
    <property type="match status" value="1"/>
</dbReference>
<dbReference type="GO" id="GO:0009231">
    <property type="term" value="P:riboflavin biosynthetic process"/>
    <property type="evidence" value="ECO:0007669"/>
    <property type="project" value="UniProtKB-UniRule"/>
</dbReference>
<dbReference type="PANTHER" id="PTHR21058">
    <property type="entry name" value="6,7-DIMETHYL-8-RIBITYLLUMAZINE SYNTHASE DMRL SYNTHASE LUMAZINE SYNTHASE"/>
    <property type="match status" value="1"/>
</dbReference>
<dbReference type="InterPro" id="IPR036467">
    <property type="entry name" value="LS/RS_sf"/>
</dbReference>
<comment type="catalytic activity">
    <reaction evidence="6 7">
        <text>(2S)-2-hydroxy-3-oxobutyl phosphate + 5-amino-6-(D-ribitylamino)uracil = 6,7-dimethyl-8-(1-D-ribityl)lumazine + phosphate + 2 H2O + H(+)</text>
        <dbReference type="Rhea" id="RHEA:26152"/>
        <dbReference type="ChEBI" id="CHEBI:15377"/>
        <dbReference type="ChEBI" id="CHEBI:15378"/>
        <dbReference type="ChEBI" id="CHEBI:15934"/>
        <dbReference type="ChEBI" id="CHEBI:43474"/>
        <dbReference type="ChEBI" id="CHEBI:58201"/>
        <dbReference type="ChEBI" id="CHEBI:58830"/>
        <dbReference type="EC" id="2.5.1.78"/>
    </reaction>
</comment>
<dbReference type="EMBL" id="JH719942">
    <property type="protein sequence ID" value="EJF53901.1"/>
    <property type="molecule type" value="Genomic_DNA"/>
</dbReference>
<feature type="binding site" evidence="7">
    <location>
        <position position="136"/>
    </location>
    <ligand>
        <name>(2S)-2-hydroxy-3-oxobutyl phosphate</name>
        <dbReference type="ChEBI" id="CHEBI:58830"/>
    </ligand>
</feature>
<name>J0XXS5_9BACT</name>
<feature type="binding site" evidence="7">
    <location>
        <position position="122"/>
    </location>
    <ligand>
        <name>5-amino-6-(D-ribitylamino)uracil</name>
        <dbReference type="ChEBI" id="CHEBI:15934"/>
    </ligand>
</feature>
<evidence type="ECO:0000256" key="5">
    <source>
        <dbReference type="ARBA" id="ARBA00022679"/>
    </source>
</evidence>
<dbReference type="GO" id="GO:0000906">
    <property type="term" value="F:6,7-dimethyl-8-ribityllumazine synthase activity"/>
    <property type="evidence" value="ECO:0007669"/>
    <property type="project" value="UniProtKB-UniRule"/>
</dbReference>
<comment type="similarity">
    <text evidence="2 7">Belongs to the DMRL synthase family.</text>
</comment>
<feature type="binding site" evidence="7">
    <location>
        <begin position="65"/>
        <end position="67"/>
    </location>
    <ligand>
        <name>5-amino-6-(D-ribitylamino)uracil</name>
        <dbReference type="ChEBI" id="CHEBI:15934"/>
    </ligand>
</feature>
<dbReference type="InterPro" id="IPR002180">
    <property type="entry name" value="LS/RS"/>
</dbReference>
<dbReference type="EC" id="2.5.1.78" evidence="3 7"/>
<dbReference type="HOGENOM" id="CLU_089358_1_2_10"/>
<comment type="function">
    <text evidence="7">Catalyzes the formation of 6,7-dimethyl-8-ribityllumazine by condensation of 5-amino-6-(D-ribitylamino)uracil with 3,4-dihydroxy-2-butanone 4-phosphate. This is the penultimate step in the biosynthesis of riboflavin.</text>
</comment>
<feature type="binding site" evidence="7">
    <location>
        <begin position="94"/>
        <end position="95"/>
    </location>
    <ligand>
        <name>(2S)-2-hydroxy-3-oxobutyl phosphate</name>
        <dbReference type="ChEBI" id="CHEBI:58830"/>
    </ligand>
</feature>
<protein>
    <recommendedName>
        <fullName evidence="3 7">6,7-dimethyl-8-ribityllumazine synthase</fullName>
        <shortName evidence="7">DMRL synthase</shortName>
        <shortName evidence="7">LS</shortName>
        <shortName evidence="7">Lumazine synthase</shortName>
        <ecNumber evidence="3 7">2.5.1.78</ecNumber>
    </recommendedName>
</protein>
<dbReference type="PANTHER" id="PTHR21058:SF0">
    <property type="entry name" value="6,7-DIMETHYL-8-RIBITYLLUMAZINE SYNTHASE"/>
    <property type="match status" value="1"/>
</dbReference>
<proteinExistence type="inferred from homology"/>
<dbReference type="Pfam" id="PF00885">
    <property type="entry name" value="DMRL_synthase"/>
    <property type="match status" value="1"/>
</dbReference>
<evidence type="ECO:0000256" key="7">
    <source>
        <dbReference type="HAMAP-Rule" id="MF_00178"/>
    </source>
</evidence>
<evidence type="ECO:0000256" key="6">
    <source>
        <dbReference type="ARBA" id="ARBA00048785"/>
    </source>
</evidence>
<evidence type="ECO:0000256" key="4">
    <source>
        <dbReference type="ARBA" id="ARBA00022619"/>
    </source>
</evidence>
<dbReference type="HAMAP" id="MF_00178">
    <property type="entry name" value="Lumazine_synth"/>
    <property type="match status" value="1"/>
</dbReference>
<keyword evidence="5 7" id="KW-0808">Transferase</keyword>
<organism evidence="8 9">
    <name type="scientific">Saprospira grandis DSM 2844</name>
    <dbReference type="NCBI Taxonomy" id="694433"/>
    <lineage>
        <taxon>Bacteria</taxon>
        <taxon>Pseudomonadati</taxon>
        <taxon>Bacteroidota</taxon>
        <taxon>Saprospiria</taxon>
        <taxon>Saprospirales</taxon>
        <taxon>Saprospiraceae</taxon>
        <taxon>Saprospira</taxon>
    </lineage>
</organism>
<dbReference type="AlphaFoldDB" id="J0XXS5"/>